<evidence type="ECO:0000256" key="2">
    <source>
        <dbReference type="ARBA" id="ARBA00008612"/>
    </source>
</evidence>
<evidence type="ECO:0000313" key="10">
    <source>
        <dbReference type="Proteomes" id="UP000694845"/>
    </source>
</evidence>
<dbReference type="AlphaFoldDB" id="A0A8B7XWP6"/>
<evidence type="ECO:0000256" key="8">
    <source>
        <dbReference type="ARBA" id="ARBA00032926"/>
    </source>
</evidence>
<accession>A0A8B7XWP6</accession>
<dbReference type="KEGG" id="aplc:110976392"/>
<dbReference type="Proteomes" id="UP000694845">
    <property type="component" value="Unplaced"/>
</dbReference>
<feature type="domain" description="NADP-dependent oxidoreductase" evidence="9">
    <location>
        <begin position="101"/>
        <end position="228"/>
    </location>
</feature>
<keyword evidence="10" id="KW-1185">Reference proteome</keyword>
<dbReference type="InterPro" id="IPR032963">
    <property type="entry name" value="Gclm"/>
</dbReference>
<reference evidence="11" key="1">
    <citation type="submission" date="2025-08" db="UniProtKB">
        <authorList>
            <consortium name="RefSeq"/>
        </authorList>
    </citation>
    <scope>IDENTIFICATION</scope>
</reference>
<evidence type="ECO:0000259" key="9">
    <source>
        <dbReference type="Pfam" id="PF00248"/>
    </source>
</evidence>
<dbReference type="GO" id="GO:0006750">
    <property type="term" value="P:glutathione biosynthetic process"/>
    <property type="evidence" value="ECO:0007669"/>
    <property type="project" value="UniProtKB-UniPathway"/>
</dbReference>
<protein>
    <recommendedName>
        <fullName evidence="7">GCS light chain</fullName>
    </recommendedName>
    <alternativeName>
        <fullName evidence="5">Gamma-ECS regulatory subunit</fullName>
    </alternativeName>
    <alternativeName>
        <fullName evidence="8">Gamma-glutamylcysteine synthetase regulatory subunit</fullName>
    </alternativeName>
    <alternativeName>
        <fullName evidence="6">Glutamate--cysteine ligase modifier subunit</fullName>
    </alternativeName>
</protein>
<dbReference type="InterPro" id="IPR023210">
    <property type="entry name" value="NADP_OxRdtase_dom"/>
</dbReference>
<name>A0A8B7XWP6_ACAPL</name>
<evidence type="ECO:0000313" key="11">
    <source>
        <dbReference type="RefSeq" id="XP_022085298.1"/>
    </source>
</evidence>
<evidence type="ECO:0000256" key="5">
    <source>
        <dbReference type="ARBA" id="ARBA00030406"/>
    </source>
</evidence>
<dbReference type="PANTHER" id="PTHR13295">
    <property type="entry name" value="GLUTAMATE CYSTEINE LIGASE REGULATORY SUBUNIT"/>
    <property type="match status" value="1"/>
</dbReference>
<comment type="similarity">
    <text evidence="2">Belongs to the aldo/keto reductase family. Glutamate--cysteine ligase light chain subfamily.</text>
</comment>
<sequence>MIIIENGPRCLCLTMGTEGPARLPRASLMYISPGNILNYHHLKKTIPKTSTDELKMALNNALKSTMSSSPFQDAITKNDCEEVVFSDPNPKIEYNGCTTPDDIKITVKLMLSNADEGITSQAIAMVLKELSVKKVDGVLLSMPARPFDEELTVEHFKPVWQELEELVRQDHVKTLGVCDMELAMLRELHSWAQVKPTTNQMNQASCCVIPPALKEFANENTIQLVSHSDSDDVLPPEVFQEVLRGHYPEQADWASWHPSWVLRYTALIKNRGIITTKGYIVRAQRVLPL</sequence>
<comment type="subunit">
    <text evidence="3">Heterodimer of a catalytic heavy chain and a regulatory light chain.</text>
</comment>
<dbReference type="RefSeq" id="XP_022085298.1">
    <property type="nucleotide sequence ID" value="XM_022229606.1"/>
</dbReference>
<dbReference type="GeneID" id="110976392"/>
<dbReference type="OMA" id="NNLDWCA"/>
<gene>
    <name evidence="11" type="primary">LOC110976392</name>
</gene>
<keyword evidence="4" id="KW-0317">Glutathione biosynthesis</keyword>
<dbReference type="SUPFAM" id="SSF51430">
    <property type="entry name" value="NAD(P)-linked oxidoreductase"/>
    <property type="match status" value="1"/>
</dbReference>
<evidence type="ECO:0000256" key="4">
    <source>
        <dbReference type="ARBA" id="ARBA00022684"/>
    </source>
</evidence>
<dbReference type="InterPro" id="IPR036812">
    <property type="entry name" value="NAD(P)_OxRdtase_dom_sf"/>
</dbReference>
<comment type="pathway">
    <text evidence="1">Sulfur metabolism; glutathione biosynthesis; glutathione from L-cysteine and L-glutamate: step 1/2.</text>
</comment>
<dbReference type="Pfam" id="PF00248">
    <property type="entry name" value="Aldo_ket_red"/>
    <property type="match status" value="1"/>
</dbReference>
<dbReference type="GO" id="GO:0030234">
    <property type="term" value="F:enzyme regulator activity"/>
    <property type="evidence" value="ECO:0007669"/>
    <property type="project" value="TreeGrafter"/>
</dbReference>
<dbReference type="GO" id="GO:0035226">
    <property type="term" value="F:glutamate-cysteine ligase catalytic subunit binding"/>
    <property type="evidence" value="ECO:0007669"/>
    <property type="project" value="InterPro"/>
</dbReference>
<dbReference type="CTD" id="2730"/>
<proteinExistence type="inferred from homology"/>
<dbReference type="OrthoDB" id="5596051at2759"/>
<evidence type="ECO:0000256" key="7">
    <source>
        <dbReference type="ARBA" id="ARBA00031732"/>
    </source>
</evidence>
<dbReference type="UniPathway" id="UPA00142">
    <property type="reaction ID" value="UER00209"/>
</dbReference>
<dbReference type="GO" id="GO:0017109">
    <property type="term" value="C:glutamate-cysteine ligase complex"/>
    <property type="evidence" value="ECO:0007669"/>
    <property type="project" value="TreeGrafter"/>
</dbReference>
<evidence type="ECO:0000256" key="3">
    <source>
        <dbReference type="ARBA" id="ARBA00011532"/>
    </source>
</evidence>
<dbReference type="PANTHER" id="PTHR13295:SF4">
    <property type="entry name" value="GLUTAMATE--CYSTEINE LIGASE REGULATORY SUBUNIT"/>
    <property type="match status" value="1"/>
</dbReference>
<dbReference type="Gene3D" id="3.20.20.100">
    <property type="entry name" value="NADP-dependent oxidoreductase domain"/>
    <property type="match status" value="1"/>
</dbReference>
<evidence type="ECO:0000256" key="1">
    <source>
        <dbReference type="ARBA" id="ARBA00005006"/>
    </source>
</evidence>
<organism evidence="10 11">
    <name type="scientific">Acanthaster planci</name>
    <name type="common">Crown-of-thorns starfish</name>
    <dbReference type="NCBI Taxonomy" id="133434"/>
    <lineage>
        <taxon>Eukaryota</taxon>
        <taxon>Metazoa</taxon>
        <taxon>Echinodermata</taxon>
        <taxon>Eleutherozoa</taxon>
        <taxon>Asterozoa</taxon>
        <taxon>Asteroidea</taxon>
        <taxon>Valvatacea</taxon>
        <taxon>Valvatida</taxon>
        <taxon>Acanthasteridae</taxon>
        <taxon>Acanthaster</taxon>
    </lineage>
</organism>
<evidence type="ECO:0000256" key="6">
    <source>
        <dbReference type="ARBA" id="ARBA00031154"/>
    </source>
</evidence>